<sequence length="261" mass="28395">MNQTDFIKYSLENGVATLTLNRPNVFNSFNREMALALQDHLRAIASDDSVRAVLLTGEGKAFCAGQDLAEATGPGSMEISEIVVQHYNPIILLLRQLNKPVIAAVNGVAAGAGANLALACDIVVAKESASFIQAFSKIGLIPDSAGTFFLPRLIGMQRASALMMTGDKVSAPEAVQMGMIYKTFPDDIFENEVKTLAERLAQMPTKGLAFTKQLLNKTFQHTLEEQLQQEAVYQQHAGQTADFKEGVEAFIQKRKPNFTGQ</sequence>
<dbReference type="Pfam" id="PF00378">
    <property type="entry name" value="ECH_1"/>
    <property type="match status" value="1"/>
</dbReference>
<organism evidence="3 4">
    <name type="scientific">Rufibacter immobilis</name>
    <dbReference type="NCBI Taxonomy" id="1348778"/>
    <lineage>
        <taxon>Bacteria</taxon>
        <taxon>Pseudomonadati</taxon>
        <taxon>Bacteroidota</taxon>
        <taxon>Cytophagia</taxon>
        <taxon>Cytophagales</taxon>
        <taxon>Hymenobacteraceae</taxon>
        <taxon>Rufibacter</taxon>
    </lineage>
</organism>
<dbReference type="AlphaFoldDB" id="A0A3M9MRE0"/>
<keyword evidence="3" id="KW-0413">Isomerase</keyword>
<dbReference type="Gene3D" id="3.90.226.10">
    <property type="entry name" value="2-enoyl-CoA Hydratase, Chain A, domain 1"/>
    <property type="match status" value="1"/>
</dbReference>
<evidence type="ECO:0000313" key="3">
    <source>
        <dbReference type="EMBL" id="RNI27785.1"/>
    </source>
</evidence>
<dbReference type="RefSeq" id="WP_123134250.1">
    <property type="nucleotide sequence ID" value="NZ_RJJE01000017.1"/>
</dbReference>
<dbReference type="InterPro" id="IPR018376">
    <property type="entry name" value="Enoyl-CoA_hyd/isom_CS"/>
</dbReference>
<evidence type="ECO:0000313" key="4">
    <source>
        <dbReference type="Proteomes" id="UP000271010"/>
    </source>
</evidence>
<evidence type="ECO:0000256" key="2">
    <source>
        <dbReference type="RuleBase" id="RU003707"/>
    </source>
</evidence>
<comment type="caution">
    <text evidence="3">The sequence shown here is derived from an EMBL/GenBank/DDBJ whole genome shotgun (WGS) entry which is preliminary data.</text>
</comment>
<dbReference type="PROSITE" id="PS00166">
    <property type="entry name" value="ENOYL_COA_HYDRATASE"/>
    <property type="match status" value="1"/>
</dbReference>
<accession>A0A3M9MRE0</accession>
<dbReference type="Gene3D" id="1.10.12.10">
    <property type="entry name" value="Lyase 2-enoyl-coa Hydratase, Chain A, domain 2"/>
    <property type="match status" value="1"/>
</dbReference>
<dbReference type="EC" id="5.3.3.18" evidence="3"/>
<name>A0A3M9MRE0_9BACT</name>
<dbReference type="EMBL" id="RJJE01000017">
    <property type="protein sequence ID" value="RNI27785.1"/>
    <property type="molecule type" value="Genomic_DNA"/>
</dbReference>
<reference evidence="3 4" key="1">
    <citation type="submission" date="2018-11" db="EMBL/GenBank/DDBJ databases">
        <title>Rufibacter latericius sp. nov., isolated from water in Baiyang Lake.</title>
        <authorList>
            <person name="Yang Y."/>
        </authorList>
    </citation>
    <scope>NUCLEOTIDE SEQUENCE [LARGE SCALE GENOMIC DNA]</scope>
    <source>
        <strain evidence="3 4">MCC P1</strain>
    </source>
</reference>
<protein>
    <submittedName>
        <fullName evidence="3">2-(1,2-epoxy-1,2-dihydrophenyl)acetyl-CoA isomerase</fullName>
        <ecNumber evidence="3">5.3.3.18</ecNumber>
    </submittedName>
</protein>
<dbReference type="InterPro" id="IPR014748">
    <property type="entry name" value="Enoyl-CoA_hydra_C"/>
</dbReference>
<dbReference type="PANTHER" id="PTHR43459">
    <property type="entry name" value="ENOYL-COA HYDRATASE"/>
    <property type="match status" value="1"/>
</dbReference>
<comment type="similarity">
    <text evidence="1 2">Belongs to the enoyl-CoA hydratase/isomerase family.</text>
</comment>
<dbReference type="OrthoDB" id="9775794at2"/>
<dbReference type="CDD" id="cd06558">
    <property type="entry name" value="crotonase-like"/>
    <property type="match status" value="1"/>
</dbReference>
<dbReference type="Proteomes" id="UP000271010">
    <property type="component" value="Unassembled WGS sequence"/>
</dbReference>
<dbReference type="PANTHER" id="PTHR43459:SF1">
    <property type="entry name" value="EG:BACN32G11.4 PROTEIN"/>
    <property type="match status" value="1"/>
</dbReference>
<dbReference type="SUPFAM" id="SSF52096">
    <property type="entry name" value="ClpP/crotonase"/>
    <property type="match status" value="1"/>
</dbReference>
<gene>
    <name evidence="3" type="ORF">EFA69_16900</name>
</gene>
<evidence type="ECO:0000256" key="1">
    <source>
        <dbReference type="ARBA" id="ARBA00005254"/>
    </source>
</evidence>
<proteinExistence type="inferred from homology"/>
<dbReference type="InterPro" id="IPR029045">
    <property type="entry name" value="ClpP/crotonase-like_dom_sf"/>
</dbReference>
<keyword evidence="4" id="KW-1185">Reference proteome</keyword>
<dbReference type="GO" id="GO:0016853">
    <property type="term" value="F:isomerase activity"/>
    <property type="evidence" value="ECO:0007669"/>
    <property type="project" value="UniProtKB-KW"/>
</dbReference>
<dbReference type="InterPro" id="IPR001753">
    <property type="entry name" value="Enoyl-CoA_hydra/iso"/>
</dbReference>